<gene>
    <name evidence="1" type="ORF">Mco01_74140</name>
</gene>
<protein>
    <submittedName>
        <fullName evidence="1">Uncharacterized protein</fullName>
    </submittedName>
</protein>
<accession>A0ABQ4GBE4</accession>
<sequence length="79" mass="9175">MSRNTLTVFGPDGPPLWELIAHERERPSDSWFVECEPTGVVTFRCACGERVIDRADETVRQAREHLRTQHPDWDQIPDD</sequence>
<organism evidence="1 2">
    <name type="scientific">Microbispora corallina</name>
    <dbReference type="NCBI Taxonomy" id="83302"/>
    <lineage>
        <taxon>Bacteria</taxon>
        <taxon>Bacillati</taxon>
        <taxon>Actinomycetota</taxon>
        <taxon>Actinomycetes</taxon>
        <taxon>Streptosporangiales</taxon>
        <taxon>Streptosporangiaceae</taxon>
        <taxon>Microbispora</taxon>
    </lineage>
</organism>
<dbReference type="Proteomes" id="UP000603904">
    <property type="component" value="Unassembled WGS sequence"/>
</dbReference>
<evidence type="ECO:0000313" key="1">
    <source>
        <dbReference type="EMBL" id="GIH44414.1"/>
    </source>
</evidence>
<evidence type="ECO:0000313" key="2">
    <source>
        <dbReference type="Proteomes" id="UP000603904"/>
    </source>
</evidence>
<dbReference type="RefSeq" id="WP_204061413.1">
    <property type="nucleotide sequence ID" value="NZ_BAAAGP010000030.1"/>
</dbReference>
<comment type="caution">
    <text evidence="1">The sequence shown here is derived from an EMBL/GenBank/DDBJ whole genome shotgun (WGS) entry which is preliminary data.</text>
</comment>
<proteinExistence type="predicted"/>
<dbReference type="EMBL" id="BOOC01000059">
    <property type="protein sequence ID" value="GIH44414.1"/>
    <property type="molecule type" value="Genomic_DNA"/>
</dbReference>
<name>A0ABQ4GBE4_9ACTN</name>
<reference evidence="1 2" key="1">
    <citation type="submission" date="2021-01" db="EMBL/GenBank/DDBJ databases">
        <title>Whole genome shotgun sequence of Microbispora corallina NBRC 16416.</title>
        <authorList>
            <person name="Komaki H."/>
            <person name="Tamura T."/>
        </authorList>
    </citation>
    <scope>NUCLEOTIDE SEQUENCE [LARGE SCALE GENOMIC DNA]</scope>
    <source>
        <strain evidence="1 2">NBRC 16416</strain>
    </source>
</reference>
<keyword evidence="2" id="KW-1185">Reference proteome</keyword>